<dbReference type="CDD" id="cd00085">
    <property type="entry name" value="HNHc"/>
    <property type="match status" value="1"/>
</dbReference>
<reference evidence="3 4" key="1">
    <citation type="journal article" date="2014" name="Int. J. Syst. Evol. Microbiol.">
        <title>Complete genome sequence of Corynebacterium casei LMG S-19264T (=DSM 44701T), isolated from a smear-ripened cheese.</title>
        <authorList>
            <consortium name="US DOE Joint Genome Institute (JGI-PGF)"/>
            <person name="Walter F."/>
            <person name="Albersmeier A."/>
            <person name="Kalinowski J."/>
            <person name="Ruckert C."/>
        </authorList>
    </citation>
    <scope>NUCLEOTIDE SEQUENCE [LARGE SCALE GENOMIC DNA]</scope>
    <source>
        <strain evidence="3 4">CGMCC 1.12976</strain>
    </source>
</reference>
<organism evidence="3 4">
    <name type="scientific">Subtercola lobariae</name>
    <dbReference type="NCBI Taxonomy" id="1588641"/>
    <lineage>
        <taxon>Bacteria</taxon>
        <taxon>Bacillati</taxon>
        <taxon>Actinomycetota</taxon>
        <taxon>Actinomycetes</taxon>
        <taxon>Micrococcales</taxon>
        <taxon>Microbacteriaceae</taxon>
        <taxon>Subtercola</taxon>
    </lineage>
</organism>
<keyword evidence="4" id="KW-1185">Reference proteome</keyword>
<evidence type="ECO:0000256" key="1">
    <source>
        <dbReference type="SAM" id="MobiDB-lite"/>
    </source>
</evidence>
<dbReference type="AlphaFoldDB" id="A0A917BI23"/>
<sequence length="450" mass="48154">MPIDDGDLLPGSAPIESSFATRIKVAKRAELARRALTAELACALRVPESTAGRLITESEALATELPETLATLRAGEISYRHAQVVIDHATSLPVESRTAFESAILPAALTSTAAQFERTARAERERRHPESLVTRAQKAARDRRVCFEADRDGMAWLHHYLPAVDAVRIDDTLEQLARSLRDAHPPAAPTAPSAHGTASNPLEHLADQPPAAREDAPDACAEGIPKTEARTIAQLRSDVLVDLLLRDSATGEPRSLVPTVIVTVPVLTLLGHADTPASLDGYGPIDAETARKLAAHAPSFVRLLTHPETGATLSVGRDRYRPPADLRMALEIEDRTCRFPGCSRSARRCELDHTIDWADNGPTARTNLAHLCPKHHHLKHETAWAVSIDATRTLHWQSPAGRRYATTPASPPSVASVTSVTSPPSPAQSPCSSAAASSPPSPLAPGAAPF</sequence>
<feature type="region of interest" description="Disordered" evidence="1">
    <location>
        <begin position="183"/>
        <end position="219"/>
    </location>
</feature>
<proteinExistence type="predicted"/>
<dbReference type="Pfam" id="PF02720">
    <property type="entry name" value="DUF222"/>
    <property type="match status" value="1"/>
</dbReference>
<feature type="domain" description="HNH nuclease" evidence="2">
    <location>
        <begin position="327"/>
        <end position="377"/>
    </location>
</feature>
<evidence type="ECO:0000313" key="3">
    <source>
        <dbReference type="EMBL" id="GGF40142.1"/>
    </source>
</evidence>
<dbReference type="InterPro" id="IPR003615">
    <property type="entry name" value="HNH_nuc"/>
</dbReference>
<accession>A0A917BI23</accession>
<dbReference type="EMBL" id="BMGP01000007">
    <property type="protein sequence ID" value="GGF40142.1"/>
    <property type="molecule type" value="Genomic_DNA"/>
</dbReference>
<comment type="caution">
    <text evidence="3">The sequence shown here is derived from an EMBL/GenBank/DDBJ whole genome shotgun (WGS) entry which is preliminary data.</text>
</comment>
<name>A0A917BI23_9MICO</name>
<gene>
    <name evidence="3" type="ORF">GCM10011399_36240</name>
</gene>
<feature type="compositionally biased region" description="Low complexity" evidence="1">
    <location>
        <begin position="190"/>
        <end position="199"/>
    </location>
</feature>
<dbReference type="Gene3D" id="1.10.30.50">
    <property type="match status" value="1"/>
</dbReference>
<evidence type="ECO:0000259" key="2">
    <source>
        <dbReference type="SMART" id="SM00507"/>
    </source>
</evidence>
<feature type="region of interest" description="Disordered" evidence="1">
    <location>
        <begin position="402"/>
        <end position="450"/>
    </location>
</feature>
<dbReference type="SMART" id="SM00507">
    <property type="entry name" value="HNHc"/>
    <property type="match status" value="1"/>
</dbReference>
<evidence type="ECO:0000313" key="4">
    <source>
        <dbReference type="Proteomes" id="UP000598775"/>
    </source>
</evidence>
<protein>
    <recommendedName>
        <fullName evidence="2">HNH nuclease domain-containing protein</fullName>
    </recommendedName>
</protein>
<feature type="compositionally biased region" description="Low complexity" evidence="1">
    <location>
        <begin position="405"/>
        <end position="450"/>
    </location>
</feature>
<dbReference type="InterPro" id="IPR003870">
    <property type="entry name" value="DUF222"/>
</dbReference>
<dbReference type="Proteomes" id="UP000598775">
    <property type="component" value="Unassembled WGS sequence"/>
</dbReference>
<dbReference type="RefSeq" id="WP_188680898.1">
    <property type="nucleotide sequence ID" value="NZ_BMGP01000007.1"/>
</dbReference>